<dbReference type="SUPFAM" id="SSF47413">
    <property type="entry name" value="lambda repressor-like DNA-binding domains"/>
    <property type="match status" value="1"/>
</dbReference>
<reference evidence="7" key="1">
    <citation type="journal article" date="2019" name="Int. J. Syst. Evol. Microbiol.">
        <title>The Global Catalogue of Microorganisms (GCM) 10K type strain sequencing project: providing services to taxonomists for standard genome sequencing and annotation.</title>
        <authorList>
            <consortium name="The Broad Institute Genomics Platform"/>
            <consortium name="The Broad Institute Genome Sequencing Center for Infectious Disease"/>
            <person name="Wu L."/>
            <person name="Ma J."/>
        </authorList>
    </citation>
    <scope>NUCLEOTIDE SEQUENCE [LARGE SCALE GENOMIC DNA]</scope>
    <source>
        <strain evidence="7">CAIM 431</strain>
    </source>
</reference>
<dbReference type="InterPro" id="IPR046335">
    <property type="entry name" value="LacI/GalR-like_sensor"/>
</dbReference>
<dbReference type="CDD" id="cd06288">
    <property type="entry name" value="PBP1_sucrose_transcription_regulator"/>
    <property type="match status" value="1"/>
</dbReference>
<dbReference type="Pfam" id="PF13377">
    <property type="entry name" value="Peripla_BP_3"/>
    <property type="match status" value="1"/>
</dbReference>
<dbReference type="SUPFAM" id="SSF53822">
    <property type="entry name" value="Periplasmic binding protein-like I"/>
    <property type="match status" value="1"/>
</dbReference>
<keyword evidence="3 6" id="KW-0238">DNA-binding</keyword>
<evidence type="ECO:0000256" key="1">
    <source>
        <dbReference type="ARBA" id="ARBA00022491"/>
    </source>
</evidence>
<evidence type="ECO:0000259" key="5">
    <source>
        <dbReference type="PROSITE" id="PS50932"/>
    </source>
</evidence>
<accession>A0ABW4RX96</accession>
<name>A0ABW4RX96_9ACTN</name>
<evidence type="ECO:0000256" key="4">
    <source>
        <dbReference type="ARBA" id="ARBA00023163"/>
    </source>
</evidence>
<sequence length="339" mass="36016">MGRKVTARDVAELAGVSRSAVSMVLNGRGDGDVSPENQEAIRQAAAQLRYRPNSVARSLRNQATHTIGVVTDSVASGTYGGAMIAAASRVAAEHDFLLLVVDSHKDAQLEQDAVDLLQARQCDALMFVAEGLVPWQPPAAFHDDPCLLVNAFDPSGRALGIYGDEEQGGREAARLVLDRGHREVVHLHGTTDVVAVGRRIAGYRQKFEAAGLPVRLVPCGWEIDDGWEVGGRVLDEQQPTAVVCANDRVAAGVHLAAAQRGLRIPEDLSVVGYDDDPSLAAQLGLSTVQIPFDDMGAQAMRTLLAHLDGVPLPTADVELPSRAVVRRSVAAPAARGRRG</sequence>
<organism evidence="6 7">
    <name type="scientific">Luteococcus peritonei</name>
    <dbReference type="NCBI Taxonomy" id="88874"/>
    <lineage>
        <taxon>Bacteria</taxon>
        <taxon>Bacillati</taxon>
        <taxon>Actinomycetota</taxon>
        <taxon>Actinomycetes</taxon>
        <taxon>Propionibacteriales</taxon>
        <taxon>Propionibacteriaceae</taxon>
        <taxon>Luteococcus</taxon>
    </lineage>
</organism>
<dbReference type="Gene3D" id="1.10.260.40">
    <property type="entry name" value="lambda repressor-like DNA-binding domains"/>
    <property type="match status" value="1"/>
</dbReference>
<dbReference type="EMBL" id="JBHUFZ010000018">
    <property type="protein sequence ID" value="MFD1890228.1"/>
    <property type="molecule type" value="Genomic_DNA"/>
</dbReference>
<dbReference type="Gene3D" id="3.40.50.2300">
    <property type="match status" value="2"/>
</dbReference>
<gene>
    <name evidence="6" type="ORF">ACFSCS_08535</name>
</gene>
<proteinExistence type="predicted"/>
<dbReference type="Pfam" id="PF00356">
    <property type="entry name" value="LacI"/>
    <property type="match status" value="1"/>
</dbReference>
<evidence type="ECO:0000256" key="2">
    <source>
        <dbReference type="ARBA" id="ARBA00023015"/>
    </source>
</evidence>
<feature type="domain" description="HTH lacI-type" evidence="5">
    <location>
        <begin position="5"/>
        <end position="61"/>
    </location>
</feature>
<dbReference type="RefSeq" id="WP_343873242.1">
    <property type="nucleotide sequence ID" value="NZ_BAAAIX010000015.1"/>
</dbReference>
<dbReference type="SMART" id="SM00354">
    <property type="entry name" value="HTH_LACI"/>
    <property type="match status" value="1"/>
</dbReference>
<evidence type="ECO:0000313" key="6">
    <source>
        <dbReference type="EMBL" id="MFD1890228.1"/>
    </source>
</evidence>
<dbReference type="GO" id="GO:0003677">
    <property type="term" value="F:DNA binding"/>
    <property type="evidence" value="ECO:0007669"/>
    <property type="project" value="UniProtKB-KW"/>
</dbReference>
<keyword evidence="7" id="KW-1185">Reference proteome</keyword>
<dbReference type="CDD" id="cd01392">
    <property type="entry name" value="HTH_LacI"/>
    <property type="match status" value="1"/>
</dbReference>
<evidence type="ECO:0000313" key="7">
    <source>
        <dbReference type="Proteomes" id="UP001597326"/>
    </source>
</evidence>
<keyword evidence="4" id="KW-0804">Transcription</keyword>
<dbReference type="InterPro" id="IPR010982">
    <property type="entry name" value="Lambda_DNA-bd_dom_sf"/>
</dbReference>
<comment type="caution">
    <text evidence="6">The sequence shown here is derived from an EMBL/GenBank/DDBJ whole genome shotgun (WGS) entry which is preliminary data.</text>
</comment>
<dbReference type="InterPro" id="IPR028082">
    <property type="entry name" value="Peripla_BP_I"/>
</dbReference>
<dbReference type="PANTHER" id="PTHR30146:SF148">
    <property type="entry name" value="HTH-TYPE TRANSCRIPTIONAL REPRESSOR PURR-RELATED"/>
    <property type="match status" value="1"/>
</dbReference>
<dbReference type="Proteomes" id="UP001597326">
    <property type="component" value="Unassembled WGS sequence"/>
</dbReference>
<dbReference type="InterPro" id="IPR000843">
    <property type="entry name" value="HTH_LacI"/>
</dbReference>
<keyword evidence="2" id="KW-0805">Transcription regulation</keyword>
<keyword evidence="1" id="KW-0678">Repressor</keyword>
<dbReference type="PANTHER" id="PTHR30146">
    <property type="entry name" value="LACI-RELATED TRANSCRIPTIONAL REPRESSOR"/>
    <property type="match status" value="1"/>
</dbReference>
<evidence type="ECO:0000256" key="3">
    <source>
        <dbReference type="ARBA" id="ARBA00023125"/>
    </source>
</evidence>
<protein>
    <submittedName>
        <fullName evidence="6">LacI family DNA-binding transcriptional regulator</fullName>
    </submittedName>
</protein>
<dbReference type="PROSITE" id="PS50932">
    <property type="entry name" value="HTH_LACI_2"/>
    <property type="match status" value="1"/>
</dbReference>